<gene>
    <name evidence="1" type="ORF">SV7mr_30080</name>
</gene>
<name>A0A517SWH2_9BACT</name>
<dbReference type="AlphaFoldDB" id="A0A517SWH2"/>
<dbReference type="EMBL" id="CP036272">
    <property type="protein sequence ID" value="QDT60485.1"/>
    <property type="molecule type" value="Genomic_DNA"/>
</dbReference>
<protein>
    <submittedName>
        <fullName evidence="1">Uncharacterized protein</fullName>
    </submittedName>
</protein>
<keyword evidence="2" id="KW-1185">Reference proteome</keyword>
<sequence length="85" mass="9396">MITRKPIVLYEQAAISIKTASGETIISMNPGGDGQRQTVSVAPQILNVCIDAPECVDMYVNKQMIPLDDYSGEERVEFTIDLAEY</sequence>
<dbReference type="Proteomes" id="UP000315003">
    <property type="component" value="Chromosome"/>
</dbReference>
<evidence type="ECO:0000313" key="2">
    <source>
        <dbReference type="Proteomes" id="UP000315003"/>
    </source>
</evidence>
<organism evidence="1 2">
    <name type="scientific">Stieleria bergensis</name>
    <dbReference type="NCBI Taxonomy" id="2528025"/>
    <lineage>
        <taxon>Bacteria</taxon>
        <taxon>Pseudomonadati</taxon>
        <taxon>Planctomycetota</taxon>
        <taxon>Planctomycetia</taxon>
        <taxon>Pirellulales</taxon>
        <taxon>Pirellulaceae</taxon>
        <taxon>Stieleria</taxon>
    </lineage>
</organism>
<reference evidence="1 2" key="1">
    <citation type="submission" date="2019-02" db="EMBL/GenBank/DDBJ databases">
        <title>Deep-cultivation of Planctomycetes and their phenomic and genomic characterization uncovers novel biology.</title>
        <authorList>
            <person name="Wiegand S."/>
            <person name="Jogler M."/>
            <person name="Boedeker C."/>
            <person name="Pinto D."/>
            <person name="Vollmers J."/>
            <person name="Rivas-Marin E."/>
            <person name="Kohn T."/>
            <person name="Peeters S.H."/>
            <person name="Heuer A."/>
            <person name="Rast P."/>
            <person name="Oberbeckmann S."/>
            <person name="Bunk B."/>
            <person name="Jeske O."/>
            <person name="Meyerdierks A."/>
            <person name="Storesund J.E."/>
            <person name="Kallscheuer N."/>
            <person name="Luecker S."/>
            <person name="Lage O.M."/>
            <person name="Pohl T."/>
            <person name="Merkel B.J."/>
            <person name="Hornburger P."/>
            <person name="Mueller R.-W."/>
            <person name="Bruemmer F."/>
            <person name="Labrenz M."/>
            <person name="Spormann A.M."/>
            <person name="Op den Camp H."/>
            <person name="Overmann J."/>
            <person name="Amann R."/>
            <person name="Jetten M.S.M."/>
            <person name="Mascher T."/>
            <person name="Medema M.H."/>
            <person name="Devos D.P."/>
            <person name="Kaster A.-K."/>
            <person name="Ovreas L."/>
            <person name="Rohde M."/>
            <person name="Galperin M.Y."/>
            <person name="Jogler C."/>
        </authorList>
    </citation>
    <scope>NUCLEOTIDE SEQUENCE [LARGE SCALE GENOMIC DNA]</scope>
    <source>
        <strain evidence="1 2">SV_7m_r</strain>
    </source>
</reference>
<accession>A0A517SWH2</accession>
<proteinExistence type="predicted"/>
<evidence type="ECO:0000313" key="1">
    <source>
        <dbReference type="EMBL" id="QDT60485.1"/>
    </source>
</evidence>